<keyword evidence="4" id="KW-1185">Reference proteome</keyword>
<feature type="transmembrane region" description="Helical" evidence="1">
    <location>
        <begin position="175"/>
        <end position="194"/>
    </location>
</feature>
<comment type="caution">
    <text evidence="3">The sequence shown here is derived from an EMBL/GenBank/DDBJ whole genome shotgun (WGS) entry which is preliminary data.</text>
</comment>
<protein>
    <submittedName>
        <fullName evidence="3">DUF1648 domain-containing protein</fullName>
    </submittedName>
</protein>
<evidence type="ECO:0000256" key="1">
    <source>
        <dbReference type="SAM" id="Phobius"/>
    </source>
</evidence>
<feature type="transmembrane region" description="Helical" evidence="1">
    <location>
        <begin position="119"/>
        <end position="142"/>
    </location>
</feature>
<dbReference type="Proteomes" id="UP000295345">
    <property type="component" value="Unassembled WGS sequence"/>
</dbReference>
<dbReference type="EMBL" id="SMKI01000109">
    <property type="protein sequence ID" value="TDC75372.1"/>
    <property type="molecule type" value="Genomic_DNA"/>
</dbReference>
<reference evidence="3 4" key="1">
    <citation type="submission" date="2019-03" db="EMBL/GenBank/DDBJ databases">
        <title>Draft genome sequences of novel Actinobacteria.</title>
        <authorList>
            <person name="Sahin N."/>
            <person name="Ay H."/>
            <person name="Saygin H."/>
        </authorList>
    </citation>
    <scope>NUCLEOTIDE SEQUENCE [LARGE SCALE GENOMIC DNA]</scope>
    <source>
        <strain evidence="3 4">DSM 41900</strain>
    </source>
</reference>
<evidence type="ECO:0000313" key="4">
    <source>
        <dbReference type="Proteomes" id="UP000295345"/>
    </source>
</evidence>
<feature type="transmembrane region" description="Helical" evidence="1">
    <location>
        <begin position="200"/>
        <end position="219"/>
    </location>
</feature>
<evidence type="ECO:0000313" key="3">
    <source>
        <dbReference type="EMBL" id="TDC75372.1"/>
    </source>
</evidence>
<dbReference type="AlphaFoldDB" id="A0A4R4TJB5"/>
<feature type="transmembrane region" description="Helical" evidence="1">
    <location>
        <begin position="87"/>
        <end position="107"/>
    </location>
</feature>
<sequence>MSTARRVAVVAVPFGLAAVAYGAVFLANQDRLPERLATHFGSGGEADGYLSRATALWFGGGMLLGLGLLFSLMLLRAKDASGQRLTAAVGAGMAVTLGYPLVMTVLINTDVSDPAAARLPMWHVAVLLLAGLAVGGLAWWVVGPGASNAAEPPVPALALAEGESASWSRTMVSRVVLVAAGAGALGGMLVVLFGPPWAGLVPLVVALFCAVSASVRVTVDRHGLAVGSTLLPRPRLAVPLDRIVSATSVEVNAAADFGGWGYRIRPGRRGVVLRSGEALSARLTGGREFVVTVDDSTTAAALLNGLRDRHEGTRG</sequence>
<feature type="transmembrane region" description="Helical" evidence="1">
    <location>
        <begin position="55"/>
        <end position="75"/>
    </location>
</feature>
<evidence type="ECO:0000259" key="2">
    <source>
        <dbReference type="Pfam" id="PF07853"/>
    </source>
</evidence>
<organism evidence="3 4">
    <name type="scientific">Streptomyces hainanensis</name>
    <dbReference type="NCBI Taxonomy" id="402648"/>
    <lineage>
        <taxon>Bacteria</taxon>
        <taxon>Bacillati</taxon>
        <taxon>Actinomycetota</taxon>
        <taxon>Actinomycetes</taxon>
        <taxon>Kitasatosporales</taxon>
        <taxon>Streptomycetaceae</taxon>
        <taxon>Streptomyces</taxon>
    </lineage>
</organism>
<name>A0A4R4TJB5_9ACTN</name>
<dbReference type="OrthoDB" id="3178004at2"/>
<dbReference type="RefSeq" id="WP_132818097.1">
    <property type="nucleotide sequence ID" value="NZ_SMKI01000109.1"/>
</dbReference>
<gene>
    <name evidence="3" type="ORF">E1283_12695</name>
</gene>
<keyword evidence="1" id="KW-0472">Membrane</keyword>
<keyword evidence="1" id="KW-1133">Transmembrane helix</keyword>
<proteinExistence type="predicted"/>
<dbReference type="InterPro" id="IPR012867">
    <property type="entry name" value="DUF1648"/>
</dbReference>
<accession>A0A4R4TJB5</accession>
<keyword evidence="1" id="KW-0812">Transmembrane</keyword>
<feature type="domain" description="DUF1648" evidence="2">
    <location>
        <begin position="19"/>
        <end position="58"/>
    </location>
</feature>
<dbReference type="Pfam" id="PF07853">
    <property type="entry name" value="DUF1648"/>
    <property type="match status" value="1"/>
</dbReference>